<dbReference type="EMBL" id="DWUW01000058">
    <property type="protein sequence ID" value="HJD30695.1"/>
    <property type="molecule type" value="Genomic_DNA"/>
</dbReference>
<accession>A0A9D2QYF2</accession>
<evidence type="ECO:0000313" key="1">
    <source>
        <dbReference type="EMBL" id="HJD30695.1"/>
    </source>
</evidence>
<dbReference type="AlphaFoldDB" id="A0A9D2QYF2"/>
<dbReference type="Proteomes" id="UP000823851">
    <property type="component" value="Unassembled WGS sequence"/>
</dbReference>
<evidence type="ECO:0000313" key="2">
    <source>
        <dbReference type="Proteomes" id="UP000823851"/>
    </source>
</evidence>
<reference evidence="1" key="1">
    <citation type="journal article" date="2021" name="PeerJ">
        <title>Extensive microbial diversity within the chicken gut microbiome revealed by metagenomics and culture.</title>
        <authorList>
            <person name="Gilroy R."/>
            <person name="Ravi A."/>
            <person name="Getino M."/>
            <person name="Pursley I."/>
            <person name="Horton D.L."/>
            <person name="Alikhan N.F."/>
            <person name="Baker D."/>
            <person name="Gharbi K."/>
            <person name="Hall N."/>
            <person name="Watson M."/>
            <person name="Adriaenssens E.M."/>
            <person name="Foster-Nyarko E."/>
            <person name="Jarju S."/>
            <person name="Secka A."/>
            <person name="Antonio M."/>
            <person name="Oren A."/>
            <person name="Chaudhuri R.R."/>
            <person name="La Ragione R."/>
            <person name="Hildebrand F."/>
            <person name="Pallen M.J."/>
        </authorList>
    </citation>
    <scope>NUCLEOTIDE SEQUENCE</scope>
    <source>
        <strain evidence="1">ChiHjej8B7-25341</strain>
    </source>
</reference>
<feature type="non-terminal residue" evidence="1">
    <location>
        <position position="190"/>
    </location>
</feature>
<proteinExistence type="predicted"/>
<comment type="caution">
    <text evidence="1">The sequence shown here is derived from an EMBL/GenBank/DDBJ whole genome shotgun (WGS) entry which is preliminary data.</text>
</comment>
<reference evidence="1" key="2">
    <citation type="submission" date="2021-04" db="EMBL/GenBank/DDBJ databases">
        <authorList>
            <person name="Gilroy R."/>
        </authorList>
    </citation>
    <scope>NUCLEOTIDE SEQUENCE</scope>
    <source>
        <strain evidence="1">ChiHjej8B7-25341</strain>
    </source>
</reference>
<sequence length="190" mass="21517">MEEENRRASPLAGAPGYEIRFLPTGRGREYLMGLWNGRAGRFELDEIYSNLAEDALTFADGVRRVLLHTTRKLPGGGYRVGCYEPGRGWLAEGEHLHMERIRIPAGDGKAAETFLLWAYDGKEGQNAYRHRLYDGEDRLIGVFESVSLSGEPYEEIDYRTEGGRLVFQEKTDGRPLFEAALQQEVETEDV</sequence>
<protein>
    <submittedName>
        <fullName evidence="1">Uncharacterized protein</fullName>
    </submittedName>
</protein>
<gene>
    <name evidence="1" type="ORF">H9912_02015</name>
</gene>
<organism evidence="1 2">
    <name type="scientific">Candidatus Eisenbergiella stercorigallinarum</name>
    <dbReference type="NCBI Taxonomy" id="2838557"/>
    <lineage>
        <taxon>Bacteria</taxon>
        <taxon>Bacillati</taxon>
        <taxon>Bacillota</taxon>
        <taxon>Clostridia</taxon>
        <taxon>Lachnospirales</taxon>
        <taxon>Lachnospiraceae</taxon>
        <taxon>Eisenbergiella</taxon>
    </lineage>
</organism>
<name>A0A9D2QYF2_9FIRM</name>